<keyword evidence="1" id="KW-0472">Membrane</keyword>
<proteinExistence type="predicted"/>
<accession>A0A1L5BQP6</accession>
<evidence type="ECO:0000256" key="1">
    <source>
        <dbReference type="SAM" id="Phobius"/>
    </source>
</evidence>
<dbReference type="AlphaFoldDB" id="A0A1L5BQP6"/>
<organism evidence="2 3">
    <name type="scientific">Sphingobium indicum (strain DSM 16412 / CCM 7286 / MTCC 6364 / B90A)</name>
    <dbReference type="NCBI Taxonomy" id="861109"/>
    <lineage>
        <taxon>Bacteria</taxon>
        <taxon>Pseudomonadati</taxon>
        <taxon>Pseudomonadota</taxon>
        <taxon>Alphaproteobacteria</taxon>
        <taxon>Sphingomonadales</taxon>
        <taxon>Sphingomonadaceae</taxon>
        <taxon>Sphingobium</taxon>
    </lineage>
</organism>
<protein>
    <submittedName>
        <fullName evidence="2">Uncharacterized protein</fullName>
    </submittedName>
</protein>
<dbReference type="EMBL" id="CP013070">
    <property type="protein sequence ID" value="APL95128.1"/>
    <property type="molecule type" value="Genomic_DNA"/>
</dbReference>
<gene>
    <name evidence="2" type="ORF">SIDU_11765</name>
</gene>
<sequence length="64" mass="7710">MTVVQMPEMLLRSRTSIVRSFAKKFSDKIPRRFKFFNLPSFYYTVFTDHMGLYIFHGYFSGSRQ</sequence>
<dbReference type="KEGG" id="sinb:SIDU_11765"/>
<keyword evidence="1" id="KW-0812">Transmembrane</keyword>
<dbReference type="Proteomes" id="UP000004550">
    <property type="component" value="Chromosome"/>
</dbReference>
<keyword evidence="1" id="KW-1133">Transmembrane helix</keyword>
<name>A0A1L5BQP6_SPHIB</name>
<reference evidence="2 3" key="1">
    <citation type="journal article" date="2012" name="J. Bacteriol.">
        <title>Genome sequence of Sphingobium indicum B90A, a hexachlorocyclohexane-degrading bacterium.</title>
        <authorList>
            <person name="Anand S."/>
            <person name="Sangwan N."/>
            <person name="Lata P."/>
            <person name="Kaur J."/>
            <person name="Dua A."/>
            <person name="Singh A.K."/>
            <person name="Verma M."/>
            <person name="Kaur J."/>
            <person name="Khurana J.P."/>
            <person name="Khurana P."/>
            <person name="Mathur S."/>
            <person name="Lal R."/>
        </authorList>
    </citation>
    <scope>NUCLEOTIDE SEQUENCE [LARGE SCALE GENOMIC DNA]</scope>
    <source>
        <strain evidence="3">DSM 16412 / CCM 7286 / MTCC 6364 / B90A</strain>
    </source>
</reference>
<evidence type="ECO:0000313" key="3">
    <source>
        <dbReference type="Proteomes" id="UP000004550"/>
    </source>
</evidence>
<feature type="transmembrane region" description="Helical" evidence="1">
    <location>
        <begin position="40"/>
        <end position="59"/>
    </location>
</feature>
<evidence type="ECO:0000313" key="2">
    <source>
        <dbReference type="EMBL" id="APL95128.1"/>
    </source>
</evidence>